<evidence type="ECO:0000313" key="3">
    <source>
        <dbReference type="Proteomes" id="UP001501410"/>
    </source>
</evidence>
<dbReference type="Gene3D" id="2.60.450.10">
    <property type="entry name" value="Lipopolysaccharide (LPS) transport protein A like domain"/>
    <property type="match status" value="2"/>
</dbReference>
<protein>
    <submittedName>
        <fullName evidence="2">OstA-like protein</fullName>
    </submittedName>
</protein>
<keyword evidence="3" id="KW-1185">Reference proteome</keyword>
<dbReference type="Pfam" id="PF13100">
    <property type="entry name" value="OstA_2"/>
    <property type="match status" value="1"/>
</dbReference>
<dbReference type="EMBL" id="BAABEZ010000002">
    <property type="protein sequence ID" value="GAA4449616.1"/>
    <property type="molecule type" value="Genomic_DNA"/>
</dbReference>
<evidence type="ECO:0000259" key="1">
    <source>
        <dbReference type="Pfam" id="PF13100"/>
    </source>
</evidence>
<name>A0ABP8MIB5_9BACT</name>
<dbReference type="Proteomes" id="UP001501410">
    <property type="component" value="Unassembled WGS sequence"/>
</dbReference>
<comment type="caution">
    <text evidence="2">The sequence shown here is derived from an EMBL/GenBank/DDBJ whole genome shotgun (WGS) entry which is preliminary data.</text>
</comment>
<proteinExistence type="predicted"/>
<gene>
    <name evidence="2" type="ORF">GCM10023092_04200</name>
</gene>
<reference evidence="3" key="1">
    <citation type="journal article" date="2019" name="Int. J. Syst. Evol. Microbiol.">
        <title>The Global Catalogue of Microorganisms (GCM) 10K type strain sequencing project: providing services to taxonomists for standard genome sequencing and annotation.</title>
        <authorList>
            <consortium name="The Broad Institute Genomics Platform"/>
            <consortium name="The Broad Institute Genome Sequencing Center for Infectious Disease"/>
            <person name="Wu L."/>
            <person name="Ma J."/>
        </authorList>
    </citation>
    <scope>NUCLEOTIDE SEQUENCE [LARGE SCALE GENOMIC DNA]</scope>
    <source>
        <strain evidence="3">JCM 31921</strain>
    </source>
</reference>
<accession>A0ABP8MIB5</accession>
<dbReference type="InterPro" id="IPR005653">
    <property type="entry name" value="OstA-like_N"/>
</dbReference>
<organism evidence="2 3">
    <name type="scientific">Rurimicrobium arvi</name>
    <dbReference type="NCBI Taxonomy" id="2049916"/>
    <lineage>
        <taxon>Bacteria</taxon>
        <taxon>Pseudomonadati</taxon>
        <taxon>Bacteroidota</taxon>
        <taxon>Chitinophagia</taxon>
        <taxon>Chitinophagales</taxon>
        <taxon>Chitinophagaceae</taxon>
        <taxon>Rurimicrobium</taxon>
    </lineage>
</organism>
<sequence>MLLQWNAFALYAQSAGQEKNKRLPINILDNGQGESITKDGITLFKFSDHVIFQHGTDIMYCDTAYLNQQQNSMEAFGNIKIVQQNGTTAESDYLSYTGNTKKAYMRGNVALKNADDNLWTEELDYNLNTKIGNYYQGGTLQSGSTTVSSTLGTYNAQTKEARFTEEVLVTDTSYNIESRDLGYNTDSKMMRFFDTSVVYNERSILHTSSGTYDSKLEIANFYTRSSIQNEEQYIEGDSLHYNKQTGIGEAYGKVIIHDTTEKATLFCGRAFGNDKLKTLLAVDKPVMRKKSESDSMFVRADTFYSAHLVFREERIAVAPSDSATAATDTGKKRRKQTVPREQFQIIRIPDTTSPKYYSGFHHVKIFSDSLQGRCDSICFTGKDSLILMMQSPIVWSRKSQVTGDTIKAFIDSGKISKIVVPNDALVVSRSGPEKADIFNQIQGRTLTAYLVNNELDFAMVRPDAECIYYVTDDAGAYIGVSQSKSERMKVYFSKGEIDRIFQIQEVDGKLSPLPKVDLRTMRLSRFQWLDKLRPKELFELFE</sequence>
<evidence type="ECO:0000313" key="2">
    <source>
        <dbReference type="EMBL" id="GAA4449616.1"/>
    </source>
</evidence>
<feature type="domain" description="Organic solvent tolerance-like N-terminal" evidence="1">
    <location>
        <begin position="47"/>
        <end position="178"/>
    </location>
</feature>